<dbReference type="Gene3D" id="3.40.50.720">
    <property type="entry name" value="NAD(P)-binding Rossmann-like Domain"/>
    <property type="match status" value="1"/>
</dbReference>
<dbReference type="PROSITE" id="PS00061">
    <property type="entry name" value="ADH_SHORT"/>
    <property type="match status" value="1"/>
</dbReference>
<dbReference type="GO" id="GO:0032787">
    <property type="term" value="P:monocarboxylic acid metabolic process"/>
    <property type="evidence" value="ECO:0007669"/>
    <property type="project" value="UniProtKB-ARBA"/>
</dbReference>
<organism evidence="3">
    <name type="scientific">Candidatus Kentrum sp. DK</name>
    <dbReference type="NCBI Taxonomy" id="2126562"/>
    <lineage>
        <taxon>Bacteria</taxon>
        <taxon>Pseudomonadati</taxon>
        <taxon>Pseudomonadota</taxon>
        <taxon>Gammaproteobacteria</taxon>
        <taxon>Candidatus Kentrum</taxon>
    </lineage>
</organism>
<comment type="similarity">
    <text evidence="1">Belongs to the short-chain dehydrogenases/reductases (SDR) family.</text>
</comment>
<dbReference type="InterPro" id="IPR057326">
    <property type="entry name" value="KR_dom"/>
</dbReference>
<dbReference type="Pfam" id="PF13561">
    <property type="entry name" value="adh_short_C2"/>
    <property type="match status" value="1"/>
</dbReference>
<dbReference type="PANTHER" id="PTHR42879">
    <property type="entry name" value="3-OXOACYL-(ACYL-CARRIER-PROTEIN) REDUCTASE"/>
    <property type="match status" value="1"/>
</dbReference>
<dbReference type="InterPro" id="IPR036291">
    <property type="entry name" value="NAD(P)-bd_dom_sf"/>
</dbReference>
<gene>
    <name evidence="3" type="ORF">BECKDK2373B_GA0170837_11095</name>
</gene>
<evidence type="ECO:0000313" key="3">
    <source>
        <dbReference type="EMBL" id="VFJ62300.1"/>
    </source>
</evidence>
<dbReference type="PANTHER" id="PTHR42879:SF2">
    <property type="entry name" value="3-OXOACYL-[ACYL-CARRIER-PROTEIN] REDUCTASE FABG"/>
    <property type="match status" value="1"/>
</dbReference>
<evidence type="ECO:0000259" key="2">
    <source>
        <dbReference type="SMART" id="SM00822"/>
    </source>
</evidence>
<dbReference type="EMBL" id="CAADEX010000109">
    <property type="protein sequence ID" value="VFJ62300.1"/>
    <property type="molecule type" value="Genomic_DNA"/>
</dbReference>
<evidence type="ECO:0000256" key="1">
    <source>
        <dbReference type="ARBA" id="ARBA00006484"/>
    </source>
</evidence>
<feature type="domain" description="Ketoreductase" evidence="2">
    <location>
        <begin position="11"/>
        <end position="196"/>
    </location>
</feature>
<dbReference type="AlphaFoldDB" id="A0A450T635"/>
<dbReference type="InterPro" id="IPR050259">
    <property type="entry name" value="SDR"/>
</dbReference>
<protein>
    <submittedName>
        <fullName evidence="3">3-oxoacyl-[acyl-carrier protein] reductase</fullName>
    </submittedName>
</protein>
<dbReference type="SMART" id="SM00822">
    <property type="entry name" value="PKS_KR"/>
    <property type="match status" value="1"/>
</dbReference>
<accession>A0A450T635</accession>
<dbReference type="InterPro" id="IPR020904">
    <property type="entry name" value="Sc_DH/Rdtase_CS"/>
</dbReference>
<dbReference type="NCBIfam" id="NF005559">
    <property type="entry name" value="PRK07231.1"/>
    <property type="match status" value="1"/>
</dbReference>
<dbReference type="InterPro" id="IPR002347">
    <property type="entry name" value="SDR_fam"/>
</dbReference>
<proteinExistence type="inferred from homology"/>
<dbReference type="PRINTS" id="PR00081">
    <property type="entry name" value="GDHRDH"/>
</dbReference>
<name>A0A450T635_9GAMM</name>
<reference evidence="3" key="1">
    <citation type="submission" date="2019-02" db="EMBL/GenBank/DDBJ databases">
        <authorList>
            <person name="Gruber-Vodicka R. H."/>
            <person name="Seah K. B. B."/>
        </authorList>
    </citation>
    <scope>NUCLEOTIDE SEQUENCE</scope>
    <source>
        <strain evidence="3">BECK_DK47</strain>
    </source>
</reference>
<dbReference type="PRINTS" id="PR00080">
    <property type="entry name" value="SDRFAMILY"/>
</dbReference>
<dbReference type="FunFam" id="3.40.50.720:FF:000084">
    <property type="entry name" value="Short-chain dehydrogenase reductase"/>
    <property type="match status" value="1"/>
</dbReference>
<dbReference type="SUPFAM" id="SSF51735">
    <property type="entry name" value="NAD(P)-binding Rossmann-fold domains"/>
    <property type="match status" value="1"/>
</dbReference>
<sequence>MNGTLCNLEGKTALVTGGSRGIGAAIARTMALAGAAVVLTYRTQQDAAGQVVSDIIEAGGQAYAVIMEVTDRVSIAEAVRAAEEYFGGLDVLVNNCGINKPTDLDRITENDWDRIMAVNLKGPFFCIQEALPALRRGGGGSIVNIGSVSGQYGGPRTAHYAASKAGLISLGQVAARFGARDNIRCNTIAAGFVSSDMAEAGLQATTVADAAKGILLGRMASPDEIANAAVYLASDAASYITAQTININGGLYF</sequence>